<evidence type="ECO:0000313" key="1">
    <source>
        <dbReference type="EMBL" id="QHU35334.1"/>
    </source>
</evidence>
<organism evidence="1">
    <name type="scientific">viral metagenome</name>
    <dbReference type="NCBI Taxonomy" id="1070528"/>
    <lineage>
        <taxon>unclassified sequences</taxon>
        <taxon>metagenomes</taxon>
        <taxon>organismal metagenomes</taxon>
    </lineage>
</organism>
<sequence length="669" mass="75163">MFEYFLIIIILLFLVSLFVYSRMRGNYDKTEHDKLIKQLRKDNNSNNNNLKKENYKMKYNLAKALLDRDRMLNTNGSFRGANDSICYNANKTKIDGCECHGSCKTCGYDGNPVGFDKCLTCANNSEVNKLYTNNAGWCNVTSAGSTAGSSAGSTTGSTAGSSAGSTTGSTAGAASSVTAAAVNAAMAQNAAATANAASSNQQSSQNYSNCHSSYIFNGGATMKYPFIFHGKNNTINCSQRNNEEQRFAGETNDKYDGNITVNCIDGKVTQTGNCYVEGATQNEDTTEFEYDDANAAKKIFVKRSDGTWYEATPTEGFSNKNPTKSVMNFFGFFKKYLYEGLENNSSREIGWTPHEDVEVNLKSFGSTTKITIPTWKIADPKDNDKIIKNPYGSKYIAYYNPYGKHDWTKWQIYKDIKKRLSEDEYPLPESIEKTLQIGKHDPGRNNESEAAYTIRLNVNTILSLLIYSIENNIALKFGLDIDNEIIVEKSEKENGDLFYCSLIDGIIAFCNNTNDKCVNNDDYIWLNDLYNRILQSINNGPNNTFSKINKPWESVPISLALSNDDYNKKISWEYDGKHQYMNDGNFFENVGTNREDVKNKLLSFFSKASLETIEIAYLQVIKNNNDYKQQNEYELQRGEESIRNDMELQTDFNNPNIELTDGGRGKKLI</sequence>
<reference evidence="1" key="1">
    <citation type="journal article" date="2020" name="Nature">
        <title>Giant virus diversity and host interactions through global metagenomics.</title>
        <authorList>
            <person name="Schulz F."/>
            <person name="Roux S."/>
            <person name="Paez-Espino D."/>
            <person name="Jungbluth S."/>
            <person name="Walsh D.A."/>
            <person name="Denef V.J."/>
            <person name="McMahon K.D."/>
            <person name="Konstantinidis K.T."/>
            <person name="Eloe-Fadrosh E.A."/>
            <person name="Kyrpides N.C."/>
            <person name="Woyke T."/>
        </authorList>
    </citation>
    <scope>NUCLEOTIDE SEQUENCE</scope>
    <source>
        <strain evidence="1">GVMAG-S-1017745-26</strain>
    </source>
</reference>
<proteinExistence type="predicted"/>
<dbReference type="AlphaFoldDB" id="A0A6C0M0I3"/>
<name>A0A6C0M0I3_9ZZZZ</name>
<protein>
    <submittedName>
        <fullName evidence="1">Uncharacterized protein</fullName>
    </submittedName>
</protein>
<accession>A0A6C0M0I3</accession>
<dbReference type="EMBL" id="MN740587">
    <property type="protein sequence ID" value="QHU35334.1"/>
    <property type="molecule type" value="Genomic_DNA"/>
</dbReference>